<comment type="caution">
    <text evidence="6">The sequence shown here is derived from an EMBL/GenBank/DDBJ whole genome shotgun (WGS) entry which is preliminary data.</text>
</comment>
<dbReference type="EMBL" id="AZFW01000067">
    <property type="protein sequence ID" value="KRM26665.1"/>
    <property type="molecule type" value="Genomic_DNA"/>
</dbReference>
<dbReference type="PATRIC" id="fig|1122147.4.peg.2995"/>
<evidence type="ECO:0000313" key="6">
    <source>
        <dbReference type="EMBL" id="KRM26665.1"/>
    </source>
</evidence>
<keyword evidence="1" id="KW-0328">Glycosyltransferase</keyword>
<dbReference type="InterPro" id="IPR048771">
    <property type="entry name" value="SOGP_2nd"/>
</dbReference>
<dbReference type="InterPro" id="IPR033432">
    <property type="entry name" value="GH94_catalytic"/>
</dbReference>
<dbReference type="PANTHER" id="PTHR37469">
    <property type="entry name" value="CELLOBIONIC ACID PHOSPHORYLASE-RELATED"/>
    <property type="match status" value="1"/>
</dbReference>
<dbReference type="PANTHER" id="PTHR37469:SF2">
    <property type="entry name" value="CELLOBIONIC ACID PHOSPHORYLASE"/>
    <property type="match status" value="1"/>
</dbReference>
<evidence type="ECO:0000313" key="7">
    <source>
        <dbReference type="Proteomes" id="UP000050949"/>
    </source>
</evidence>
<protein>
    <submittedName>
        <fullName evidence="6">Cyclic beta 1-2 glucan ligase</fullName>
    </submittedName>
</protein>
<accession>A0A0R1XFE1</accession>
<proteinExistence type="predicted"/>
<dbReference type="Pfam" id="PF17167">
    <property type="entry name" value="Glyco_hydro_94"/>
    <property type="match status" value="1"/>
</dbReference>
<dbReference type="Pfam" id="PF21250">
    <property type="entry name" value="SOGP_2nd"/>
    <property type="match status" value="1"/>
</dbReference>
<keyword evidence="2" id="KW-0808">Transferase</keyword>
<dbReference type="GO" id="GO:0016874">
    <property type="term" value="F:ligase activity"/>
    <property type="evidence" value="ECO:0007669"/>
    <property type="project" value="UniProtKB-KW"/>
</dbReference>
<feature type="domain" description="SOGP N-terminal" evidence="5">
    <location>
        <begin position="13"/>
        <end position="234"/>
    </location>
</feature>
<feature type="domain" description="Glycosyl hydrolase 94 catalytic" evidence="3">
    <location>
        <begin position="647"/>
        <end position="955"/>
    </location>
</feature>
<dbReference type="Gene3D" id="1.50.10.10">
    <property type="match status" value="1"/>
</dbReference>
<organism evidence="6 7">
    <name type="scientific">Schleiferilactobacillus harbinensis DSM 16991</name>
    <dbReference type="NCBI Taxonomy" id="1122147"/>
    <lineage>
        <taxon>Bacteria</taxon>
        <taxon>Bacillati</taxon>
        <taxon>Bacillota</taxon>
        <taxon>Bacilli</taxon>
        <taxon>Lactobacillales</taxon>
        <taxon>Lactobacillaceae</taxon>
        <taxon>Schleiferilactobacillus</taxon>
    </lineage>
</organism>
<keyword evidence="6" id="KW-0436">Ligase</keyword>
<gene>
    <name evidence="6" type="ORF">FC91_GL002908</name>
</gene>
<evidence type="ECO:0000256" key="1">
    <source>
        <dbReference type="ARBA" id="ARBA00022676"/>
    </source>
</evidence>
<dbReference type="Pfam" id="PF21958">
    <property type="entry name" value="SOGP_N"/>
    <property type="match status" value="1"/>
</dbReference>
<feature type="domain" description="Glycoside phosphorylase super sandwich" evidence="4">
    <location>
        <begin position="299"/>
        <end position="549"/>
    </location>
</feature>
<dbReference type="GO" id="GO:0016757">
    <property type="term" value="F:glycosyltransferase activity"/>
    <property type="evidence" value="ECO:0007669"/>
    <property type="project" value="UniProtKB-KW"/>
</dbReference>
<reference evidence="6 7" key="1">
    <citation type="journal article" date="2015" name="Genome Announc.">
        <title>Expanding the biotechnology potential of lactobacilli through comparative genomics of 213 strains and associated genera.</title>
        <authorList>
            <person name="Sun Z."/>
            <person name="Harris H.M."/>
            <person name="McCann A."/>
            <person name="Guo C."/>
            <person name="Argimon S."/>
            <person name="Zhang W."/>
            <person name="Yang X."/>
            <person name="Jeffery I.B."/>
            <person name="Cooney J.C."/>
            <person name="Kagawa T.F."/>
            <person name="Liu W."/>
            <person name="Song Y."/>
            <person name="Salvetti E."/>
            <person name="Wrobel A."/>
            <person name="Rasinkangas P."/>
            <person name="Parkhill J."/>
            <person name="Rea M.C."/>
            <person name="O'Sullivan O."/>
            <person name="Ritari J."/>
            <person name="Douillard F.P."/>
            <person name="Paul Ross R."/>
            <person name="Yang R."/>
            <person name="Briner A.E."/>
            <person name="Felis G.E."/>
            <person name="de Vos W.M."/>
            <person name="Barrangou R."/>
            <person name="Klaenhammer T.R."/>
            <person name="Caufield P.W."/>
            <person name="Cui Y."/>
            <person name="Zhang H."/>
            <person name="O'Toole P.W."/>
        </authorList>
    </citation>
    <scope>NUCLEOTIDE SEQUENCE [LARGE SCALE GENOMIC DNA]</scope>
    <source>
        <strain evidence="6 7">DSM 16991</strain>
    </source>
</reference>
<dbReference type="GO" id="GO:0005975">
    <property type="term" value="P:carbohydrate metabolic process"/>
    <property type="evidence" value="ECO:0007669"/>
    <property type="project" value="InterPro"/>
</dbReference>
<dbReference type="InterPro" id="IPR037018">
    <property type="entry name" value="GH65_N"/>
</dbReference>
<dbReference type="SUPFAM" id="SSF48208">
    <property type="entry name" value="Six-hairpin glycosidases"/>
    <property type="match status" value="1"/>
</dbReference>
<dbReference type="InterPro" id="IPR008928">
    <property type="entry name" value="6-hairpin_glycosidase_sf"/>
</dbReference>
<evidence type="ECO:0000259" key="5">
    <source>
        <dbReference type="Pfam" id="PF21958"/>
    </source>
</evidence>
<dbReference type="Gene3D" id="2.70.98.40">
    <property type="entry name" value="Glycoside hydrolase, family 65, N-terminal domain"/>
    <property type="match status" value="1"/>
</dbReference>
<dbReference type="InterPro" id="IPR053831">
    <property type="entry name" value="SOGP_N"/>
</dbReference>
<dbReference type="InterPro" id="IPR052047">
    <property type="entry name" value="GH94_Enzymes"/>
</dbReference>
<dbReference type="AlphaFoldDB" id="A0A0R1XFE1"/>
<dbReference type="Proteomes" id="UP000050949">
    <property type="component" value="Unassembled WGS sequence"/>
</dbReference>
<dbReference type="InterPro" id="IPR012341">
    <property type="entry name" value="6hp_glycosidase-like_sf"/>
</dbReference>
<evidence type="ECO:0000256" key="2">
    <source>
        <dbReference type="ARBA" id="ARBA00022679"/>
    </source>
</evidence>
<evidence type="ECO:0000259" key="4">
    <source>
        <dbReference type="Pfam" id="PF21250"/>
    </source>
</evidence>
<evidence type="ECO:0000259" key="3">
    <source>
        <dbReference type="Pfam" id="PF17167"/>
    </source>
</evidence>
<dbReference type="RefSeq" id="WP_051225388.1">
    <property type="nucleotide sequence ID" value="NZ_AUEH01000039.1"/>
</dbReference>
<dbReference type="eggNOG" id="COG3459">
    <property type="taxonomic scope" value="Bacteria"/>
</dbReference>
<dbReference type="OrthoDB" id="9769991at2"/>
<sequence length="1043" mass="116299">MHQLKSDHITINLLDNGAIGTIMADNVMVNQVAGNALDGSMANIYLRVQTAGQYRYTPLIGPASSSRLSLTKNGARWQGRFADIDYDLTLLLGSTNWFWHVALRSAQPVEADLTYVQDLGLGEPGFVNSNEAYVSQYLDQHPFTNDSHITIAARQNQPQAGQYPYLQQGALTALAGYATDGFQFFGTDYKSTDEPSAMNQADLPSQVLQYECALTALRTVPLTAADGDTAVTFYAAFKPNQPNGNLEELIADAEIQTDFAALSAAAATWQSVSLPEANQSLGRPLTGTSLTETQLNVLFPQQRQVERDQTGQVLSFFTPDDTHVVLPEKENQQERLTGNIIMAERTMTPTQPVLAATQFMPGVFESHVVFGNTNMNIMITNTRSALNWFKVTGTRIYVRPAGDAHYHLLTMPSAYAMTFNGGDWYYQLAGDTLKISDDASSTEQQVTLRFASLKHKRYDVWVASQWDTATLGEKPLLDITDNAISLSPETDTAMAKVDPDRAYSIQYAHNAQAFNIGREEVILAHTTNDPTHQLVAVFDSVSQFSIVTQTNTVQRADSEPITTSREQHRDYLEALLRHFQVTTENSAKQDIAEQTNLVLRWYAHDALVHMLSPHGLEQYGGAAWGTRDVSQGPTELFLSTGHYDVVRQIILHLYSHQFSENGNWPQWFMYDEYAGSFADESHGDVIVWPLKVVTDYLLATKDTDILSEVLPYMSLKEHKMITKSESLLDHIKRQLAYITSHFLYDTKVSAYGDGDWDDTLQPADASQKKEMASTWTEELTIETLRHAAQAFASIPDFAQSLQTLADEMMADFKRYFMQDNVLPGFIKMDADHHVTPIIHPNDGLTGIDYRLLPLSQGVLSHILDPQQSKHALRLITQHLLFPDGVRLMNKPSTYRGGVSHIFKRAEQAANFGREIGLLYVHAHIRYADAVAQMGDQAEAWRLLQLVNPINIQSRVSNAALRQANVYFSSSDAAFPDRYAAQEHFEDVRDQSVAVKGGWRLYSSGPGIYIATLLKSVFDLAGKETFNSSFSLPFDADYHVSVTA</sequence>
<name>A0A0R1XFE1_9LACO</name>